<organism evidence="1">
    <name type="scientific">marine sediment metagenome</name>
    <dbReference type="NCBI Taxonomy" id="412755"/>
    <lineage>
        <taxon>unclassified sequences</taxon>
        <taxon>metagenomes</taxon>
        <taxon>ecological metagenomes</taxon>
    </lineage>
</organism>
<accession>A0A0F9SIY3</accession>
<reference evidence="1" key="1">
    <citation type="journal article" date="2015" name="Nature">
        <title>Complex archaea that bridge the gap between prokaryotes and eukaryotes.</title>
        <authorList>
            <person name="Spang A."/>
            <person name="Saw J.H."/>
            <person name="Jorgensen S.L."/>
            <person name="Zaremba-Niedzwiedzka K."/>
            <person name="Martijn J."/>
            <person name="Lind A.E."/>
            <person name="van Eijk R."/>
            <person name="Schleper C."/>
            <person name="Guy L."/>
            <person name="Ettema T.J."/>
        </authorList>
    </citation>
    <scope>NUCLEOTIDE SEQUENCE</scope>
</reference>
<name>A0A0F9SIY3_9ZZZZ</name>
<dbReference type="EMBL" id="LAZR01002498">
    <property type="protein sequence ID" value="KKN29278.1"/>
    <property type="molecule type" value="Genomic_DNA"/>
</dbReference>
<protein>
    <submittedName>
        <fullName evidence="1">Uncharacterized protein</fullName>
    </submittedName>
</protein>
<evidence type="ECO:0000313" key="1">
    <source>
        <dbReference type="EMBL" id="KKN29278.1"/>
    </source>
</evidence>
<proteinExistence type="predicted"/>
<dbReference type="AlphaFoldDB" id="A0A0F9SIY3"/>
<sequence>MRGMKSIGDVLVNPKGKRLTIIKWLPGKGLFVIGKWLLRDEKGVTCQFYSVELNERGYK</sequence>
<gene>
    <name evidence="1" type="ORF">LCGC14_0845840</name>
</gene>
<comment type="caution">
    <text evidence="1">The sequence shown here is derived from an EMBL/GenBank/DDBJ whole genome shotgun (WGS) entry which is preliminary data.</text>
</comment>